<evidence type="ECO:0000313" key="6">
    <source>
        <dbReference type="EMBL" id="QLJ53002.1"/>
    </source>
</evidence>
<reference evidence="7" key="1">
    <citation type="submission" date="2020-07" db="EMBL/GenBank/DDBJ databases">
        <title>Metabolic diversity and evolutionary history of the archaeal phylum ###Micrarchaeota### uncovered from a freshwater lake metagenome.</title>
        <authorList>
            <person name="Kadnikov V.V."/>
            <person name="Savvichev A.S."/>
            <person name="Mardanov A.V."/>
            <person name="Beletsky A.V."/>
            <person name="Chupakov A.V."/>
            <person name="Kokryatskaya N.M."/>
            <person name="Pimenov N.V."/>
            <person name="Ravin N.V."/>
        </authorList>
    </citation>
    <scope>NUCLEOTIDE SEQUENCE [LARGE SCALE GENOMIC DNA]</scope>
</reference>
<sequence length="132" mass="14162">MRGLQSRVTKGLTIGSRMLCDDNSGAKIVQIIGVKGSHSKRTRTPSVGIGDIVIVAVKKGVPQMKKKVEKAVIIRQRRSFRRAGGTRVEFEDNAAVLIDDQGLPKGTEIKGAIAREVVDRFPKVAGIASAVV</sequence>
<dbReference type="KEGG" id="flt:Sv326_0827"/>
<keyword evidence="2 4" id="KW-0689">Ribosomal protein</keyword>
<name>A0A7D6BNY2_FERL1</name>
<dbReference type="GO" id="GO:0022625">
    <property type="term" value="C:cytosolic large ribosomal subunit"/>
    <property type="evidence" value="ECO:0007669"/>
    <property type="project" value="TreeGrafter"/>
</dbReference>
<protein>
    <recommendedName>
        <fullName evidence="4">Large ribosomal subunit protein uL14</fullName>
    </recommendedName>
</protein>
<evidence type="ECO:0000313" key="7">
    <source>
        <dbReference type="Proteomes" id="UP000510821"/>
    </source>
</evidence>
<dbReference type="HAMAP" id="MF_01367">
    <property type="entry name" value="Ribosomal_uL14"/>
    <property type="match status" value="1"/>
</dbReference>
<proteinExistence type="inferred from homology"/>
<keyword evidence="4" id="KW-0699">rRNA-binding</keyword>
<dbReference type="PANTHER" id="PTHR11761:SF8">
    <property type="entry name" value="LARGE RIBOSOMAL SUBUNIT PROTEIN UL14"/>
    <property type="match status" value="1"/>
</dbReference>
<evidence type="ECO:0000256" key="4">
    <source>
        <dbReference type="HAMAP-Rule" id="MF_01367"/>
    </source>
</evidence>
<evidence type="ECO:0000256" key="5">
    <source>
        <dbReference type="RuleBase" id="RU003949"/>
    </source>
</evidence>
<dbReference type="PANTHER" id="PTHR11761">
    <property type="entry name" value="50S/60S RIBOSOMAL PROTEIN L14/L23"/>
    <property type="match status" value="1"/>
</dbReference>
<comment type="similarity">
    <text evidence="1 4 5">Belongs to the universal ribosomal protein uL14 family.</text>
</comment>
<dbReference type="SMART" id="SM01374">
    <property type="entry name" value="Ribosomal_L14"/>
    <property type="match status" value="1"/>
</dbReference>
<dbReference type="GO" id="GO:0070180">
    <property type="term" value="F:large ribosomal subunit rRNA binding"/>
    <property type="evidence" value="ECO:0007669"/>
    <property type="project" value="TreeGrafter"/>
</dbReference>
<gene>
    <name evidence="4" type="primary">rpl14</name>
    <name evidence="6" type="ORF">Sv326_0827</name>
</gene>
<organism evidence="6 7">
    <name type="scientific">Fermentimicrarchaeum limneticum</name>
    <dbReference type="NCBI Taxonomy" id="2795018"/>
    <lineage>
        <taxon>Archaea</taxon>
        <taxon>Candidatus Micrarchaeota</taxon>
        <taxon>Candidatus Fermentimicrarchaeales</taxon>
        <taxon>Candidatus Fermentimicrarchaeaceae</taxon>
        <taxon>Candidatus Fermentimicrarchaeum</taxon>
    </lineage>
</organism>
<dbReference type="CDD" id="cd00337">
    <property type="entry name" value="Ribosomal_uL14"/>
    <property type="match status" value="1"/>
</dbReference>
<dbReference type="FunFam" id="2.40.150.20:FF:000007">
    <property type="entry name" value="50S ribosomal protein L14"/>
    <property type="match status" value="1"/>
</dbReference>
<accession>A0A7D6BNY2</accession>
<dbReference type="NCBIfam" id="NF006344">
    <property type="entry name" value="PRK08571.1"/>
    <property type="match status" value="1"/>
</dbReference>
<evidence type="ECO:0000256" key="3">
    <source>
        <dbReference type="ARBA" id="ARBA00023274"/>
    </source>
</evidence>
<dbReference type="SUPFAM" id="SSF50193">
    <property type="entry name" value="Ribosomal protein L14"/>
    <property type="match status" value="1"/>
</dbReference>
<evidence type="ECO:0000256" key="2">
    <source>
        <dbReference type="ARBA" id="ARBA00022980"/>
    </source>
</evidence>
<dbReference type="AlphaFoldDB" id="A0A7D6BNY2"/>
<keyword evidence="4" id="KW-0694">RNA-binding</keyword>
<dbReference type="GO" id="GO:0003735">
    <property type="term" value="F:structural constituent of ribosome"/>
    <property type="evidence" value="ECO:0007669"/>
    <property type="project" value="InterPro"/>
</dbReference>
<evidence type="ECO:0000256" key="1">
    <source>
        <dbReference type="ARBA" id="ARBA00010745"/>
    </source>
</evidence>
<dbReference type="Gene3D" id="2.40.150.20">
    <property type="entry name" value="Ribosomal protein L14"/>
    <property type="match status" value="1"/>
</dbReference>
<dbReference type="InterPro" id="IPR000218">
    <property type="entry name" value="Ribosomal_uL14"/>
</dbReference>
<comment type="subunit">
    <text evidence="4">Part of the 50S ribosomal subunit. Forms a cluster with proteins L3 and L24e, part of which may contact the 16S rRNA in 2 intersubunit bridges.</text>
</comment>
<dbReference type="Proteomes" id="UP000510821">
    <property type="component" value="Chromosome"/>
</dbReference>
<keyword evidence="3 4" id="KW-0687">Ribonucleoprotein</keyword>
<comment type="function">
    <text evidence="4">Binds to 23S rRNA. Forms part of two intersubunit bridges in the 70S ribosome.</text>
</comment>
<dbReference type="GO" id="GO:0006412">
    <property type="term" value="P:translation"/>
    <property type="evidence" value="ECO:0007669"/>
    <property type="project" value="UniProtKB-UniRule"/>
</dbReference>
<dbReference type="InterPro" id="IPR036853">
    <property type="entry name" value="Ribosomal_uL14_sf"/>
</dbReference>
<dbReference type="Pfam" id="PF00238">
    <property type="entry name" value="Ribosomal_L14"/>
    <property type="match status" value="1"/>
</dbReference>
<dbReference type="EMBL" id="CP058998">
    <property type="protein sequence ID" value="QLJ53002.1"/>
    <property type="molecule type" value="Genomic_DNA"/>
</dbReference>